<evidence type="ECO:0000256" key="5">
    <source>
        <dbReference type="SAM" id="Phobius"/>
    </source>
</evidence>
<evidence type="ECO:0000313" key="6">
    <source>
        <dbReference type="EMBL" id="KAK6955665.1"/>
    </source>
</evidence>
<evidence type="ECO:0000256" key="3">
    <source>
        <dbReference type="ARBA" id="ARBA00022989"/>
    </source>
</evidence>
<evidence type="ECO:0000256" key="2">
    <source>
        <dbReference type="ARBA" id="ARBA00022692"/>
    </source>
</evidence>
<dbReference type="InterPro" id="IPR036259">
    <property type="entry name" value="MFS_trans_sf"/>
</dbReference>
<feature type="transmembrane region" description="Helical" evidence="5">
    <location>
        <begin position="245"/>
        <end position="273"/>
    </location>
</feature>
<reference evidence="6 7" key="1">
    <citation type="journal article" date="2024" name="Front Chem Biol">
        <title>Unveiling the potential of Daldinia eschscholtzii MFLUCC 19-0629 through bioactivity and bioinformatics studies for enhanced sustainable agriculture production.</title>
        <authorList>
            <person name="Brooks S."/>
            <person name="Weaver J.A."/>
            <person name="Klomchit A."/>
            <person name="Alharthi S.A."/>
            <person name="Onlamun T."/>
            <person name="Nurani R."/>
            <person name="Vong T.K."/>
            <person name="Alberti F."/>
            <person name="Greco C."/>
        </authorList>
    </citation>
    <scope>NUCLEOTIDE SEQUENCE [LARGE SCALE GENOMIC DNA]</scope>
    <source>
        <strain evidence="6">MFLUCC 19-0629</strain>
    </source>
</reference>
<comment type="caution">
    <text evidence="6">The sequence shown here is derived from an EMBL/GenBank/DDBJ whole genome shotgun (WGS) entry which is preliminary data.</text>
</comment>
<feature type="transmembrane region" description="Helical" evidence="5">
    <location>
        <begin position="46"/>
        <end position="66"/>
    </location>
</feature>
<dbReference type="GO" id="GO:0005886">
    <property type="term" value="C:plasma membrane"/>
    <property type="evidence" value="ECO:0007669"/>
    <property type="project" value="TreeGrafter"/>
</dbReference>
<accession>A0AAX6MSR6</accession>
<feature type="transmembrane region" description="Helical" evidence="5">
    <location>
        <begin position="138"/>
        <end position="160"/>
    </location>
</feature>
<feature type="transmembrane region" description="Helical" evidence="5">
    <location>
        <begin position="285"/>
        <end position="307"/>
    </location>
</feature>
<keyword evidence="7" id="KW-1185">Reference proteome</keyword>
<dbReference type="PANTHER" id="PTHR23502:SF160">
    <property type="entry name" value="MAJOR FACILITATOR SUPERFAMILY (MFS) PROFILE DOMAIN-CONTAINING PROTEIN-RELATED"/>
    <property type="match status" value="1"/>
</dbReference>
<protein>
    <recommendedName>
        <fullName evidence="8">MFS transporter</fullName>
    </recommendedName>
</protein>
<dbReference type="SUPFAM" id="SSF103473">
    <property type="entry name" value="MFS general substrate transporter"/>
    <property type="match status" value="1"/>
</dbReference>
<dbReference type="GO" id="GO:0022857">
    <property type="term" value="F:transmembrane transporter activity"/>
    <property type="evidence" value="ECO:0007669"/>
    <property type="project" value="TreeGrafter"/>
</dbReference>
<sequence>MVLKNAARSRGHLVHSHAHEEGIPGTVNLQAAVPAEDPNDPLQWRLFFYVEFAFAVALLILAFIFVEETSYDRRVLAAPSTPPNEPEKERAHEIEKGTEPADLIVPPRKSFLETLSLRGRVDSDVPFFTTMILVPQSLWVITTFGINVRLIGLSALSFSYTFPILITSPPYNWTVTNTGLFALAAVVGYGLAVPFTSSSDRLAAFFTKRNNGIREAEMRLGVMVIPMIVGPAGIVLYGLTAERGLHWICFFIGGAMNYWAAYFYFSFTLAYAVDSYYANTSEMLIAMNIGKQIISFGFGLKVLTWVLESGYGVVMSGIFAGVLLANNLVLLIFIVWGKRIRIFLSQTWLARFHFRSIREVTTH</sequence>
<keyword evidence="3 5" id="KW-1133">Transmembrane helix</keyword>
<feature type="transmembrane region" description="Helical" evidence="5">
    <location>
        <begin position="180"/>
        <end position="199"/>
    </location>
</feature>
<dbReference type="AlphaFoldDB" id="A0AAX6MSR6"/>
<evidence type="ECO:0000313" key="7">
    <source>
        <dbReference type="Proteomes" id="UP001369815"/>
    </source>
</evidence>
<feature type="transmembrane region" description="Helical" evidence="5">
    <location>
        <begin position="220"/>
        <end position="239"/>
    </location>
</feature>
<name>A0AAX6MSR6_9PEZI</name>
<proteinExistence type="predicted"/>
<organism evidence="6 7">
    <name type="scientific">Daldinia eschscholtzii</name>
    <dbReference type="NCBI Taxonomy" id="292717"/>
    <lineage>
        <taxon>Eukaryota</taxon>
        <taxon>Fungi</taxon>
        <taxon>Dikarya</taxon>
        <taxon>Ascomycota</taxon>
        <taxon>Pezizomycotina</taxon>
        <taxon>Sordariomycetes</taxon>
        <taxon>Xylariomycetidae</taxon>
        <taxon>Xylariales</taxon>
        <taxon>Hypoxylaceae</taxon>
        <taxon>Daldinia</taxon>
    </lineage>
</organism>
<feature type="transmembrane region" description="Helical" evidence="5">
    <location>
        <begin position="313"/>
        <end position="336"/>
    </location>
</feature>
<dbReference type="PANTHER" id="PTHR23502">
    <property type="entry name" value="MAJOR FACILITATOR SUPERFAMILY"/>
    <property type="match status" value="1"/>
</dbReference>
<gene>
    <name evidence="6" type="ORF">Daesc_003308</name>
</gene>
<keyword evidence="2 5" id="KW-0812">Transmembrane</keyword>
<dbReference type="EMBL" id="JBANMG010000003">
    <property type="protein sequence ID" value="KAK6955665.1"/>
    <property type="molecule type" value="Genomic_DNA"/>
</dbReference>
<dbReference type="Proteomes" id="UP001369815">
    <property type="component" value="Unassembled WGS sequence"/>
</dbReference>
<comment type="subcellular location">
    <subcellularLocation>
        <location evidence="1">Membrane</location>
        <topology evidence="1">Multi-pass membrane protein</topology>
    </subcellularLocation>
</comment>
<keyword evidence="4 5" id="KW-0472">Membrane</keyword>
<evidence type="ECO:0000256" key="1">
    <source>
        <dbReference type="ARBA" id="ARBA00004141"/>
    </source>
</evidence>
<evidence type="ECO:0008006" key="8">
    <source>
        <dbReference type="Google" id="ProtNLM"/>
    </source>
</evidence>
<evidence type="ECO:0000256" key="4">
    <source>
        <dbReference type="ARBA" id="ARBA00023136"/>
    </source>
</evidence>